<protein>
    <submittedName>
        <fullName evidence="1">Uncharacterized protein</fullName>
    </submittedName>
</protein>
<dbReference type="AlphaFoldDB" id="A0A3P7KPQ6"/>
<dbReference type="OrthoDB" id="5863612at2759"/>
<dbReference type="InterPro" id="IPR053079">
    <property type="entry name" value="SPS2_domain"/>
</dbReference>
<organism evidence="1 2">
    <name type="scientific">Strongylus vulgaris</name>
    <name type="common">Blood worm</name>
    <dbReference type="NCBI Taxonomy" id="40348"/>
    <lineage>
        <taxon>Eukaryota</taxon>
        <taxon>Metazoa</taxon>
        <taxon>Ecdysozoa</taxon>
        <taxon>Nematoda</taxon>
        <taxon>Chromadorea</taxon>
        <taxon>Rhabditida</taxon>
        <taxon>Rhabditina</taxon>
        <taxon>Rhabditomorpha</taxon>
        <taxon>Strongyloidea</taxon>
        <taxon>Strongylidae</taxon>
        <taxon>Strongylus</taxon>
    </lineage>
</organism>
<dbReference type="EMBL" id="UYYB01013233">
    <property type="protein sequence ID" value="VDM69708.1"/>
    <property type="molecule type" value="Genomic_DNA"/>
</dbReference>
<dbReference type="SUPFAM" id="SSF52058">
    <property type="entry name" value="L domain-like"/>
    <property type="match status" value="1"/>
</dbReference>
<evidence type="ECO:0000313" key="1">
    <source>
        <dbReference type="EMBL" id="VDM69708.1"/>
    </source>
</evidence>
<evidence type="ECO:0000313" key="2">
    <source>
        <dbReference type="Proteomes" id="UP000270094"/>
    </source>
</evidence>
<dbReference type="PANTHER" id="PTHR21662:SF59">
    <property type="entry name" value="RECEPTOR PROTEIN-TYROSINE KINASE"/>
    <property type="match status" value="1"/>
</dbReference>
<gene>
    <name evidence="1" type="ORF">SVUK_LOCUS4706</name>
</gene>
<dbReference type="PANTHER" id="PTHR21662">
    <property type="entry name" value="RECEPTOR PROTEIN-TYROSINE KINASE"/>
    <property type="match status" value="1"/>
</dbReference>
<dbReference type="Proteomes" id="UP000270094">
    <property type="component" value="Unassembled WGS sequence"/>
</dbReference>
<name>A0A3P7KPQ6_STRVU</name>
<sequence length="367" mass="41125">MIVLECSELGPITNAAQLFEQCAGEPFIAPRPGTILHVDLSKLTEQQLHELFANMVEMQICITVEGSSVKSLRFPRLIRWLPCANGKPALTLVYNYFLENVQFPKCKRGCIKNAIIKNNPKLPSTIIEEILTWCNQCEVIYTEPSCGLSGVGYSMIDFVRACAGKEVIVPRREMIIIDSSKVSEEEMNAFCSNAVYMEVCITVTMTDYRSLRCPRLRYMKSCRPGTPVFTIVQNPYLSVVKIPPNVRYPENEKILLVGMNQKLPSVNIKALKKICPHCQIEGFFSKCSALGPIKNGAVLFEQCAGEPFIAPRPGTILDVDLSKLTEQQLQELFANMVEMQICITIKGSSAKSLRFPRLMRWLPCANG</sequence>
<keyword evidence="2" id="KW-1185">Reference proteome</keyword>
<reference evidence="1 2" key="1">
    <citation type="submission" date="2018-11" db="EMBL/GenBank/DDBJ databases">
        <authorList>
            <consortium name="Pathogen Informatics"/>
        </authorList>
    </citation>
    <scope>NUCLEOTIDE SEQUENCE [LARGE SCALE GENOMIC DNA]</scope>
</reference>
<accession>A0A3P7KPQ6</accession>
<proteinExistence type="predicted"/>